<sequence>MMEVLILGAGYAGLRALRELQLHHDIKITLVDRNNYHYEATNLHEVAAGTQPAEAITYPIEEVVNHKCTHFVQGEVEKILPEKQLVRLSDGQELSYDYLIVALGFESESFGIEGVTEYCLKMDDVDSAEAIQHHLHAMMIKYQETNNPEYLKIIVAGAGFTGTELLGALLDAREKLAETAKVNPNQIEIFCVDSGKQYLPMFSEKLSAYGMKHLEERGVKFFRPKRIQAVTDGVVTCDDGTELTAKTIIWTTGVSGSHVIKDSGFSAKRNRIAVKANLTDPDDDKIYFVGDVAFVVDDTTGKPYPTTAQLSLKMGQYAAKDILAKAAGKKQAPFVFHSLGTVASIGNTDALGIVGPAEVKGYPASFIKKAIMDRSLMETGGVKEMLSKGRADFYH</sequence>
<accession>A0ABS6TDF8</accession>
<protein>
    <submittedName>
        <fullName evidence="7">NAD(P)/FAD-dependent oxidoreductase</fullName>
    </submittedName>
</protein>
<comment type="similarity">
    <text evidence="2">Belongs to the NADH dehydrogenase family.</text>
</comment>
<comment type="cofactor">
    <cofactor evidence="1">
        <name>FAD</name>
        <dbReference type="ChEBI" id="CHEBI:57692"/>
    </cofactor>
</comment>
<evidence type="ECO:0000313" key="7">
    <source>
        <dbReference type="EMBL" id="MBV7390936.1"/>
    </source>
</evidence>
<gene>
    <name evidence="7" type="ORF">KUA55_09600</name>
</gene>
<dbReference type="InterPro" id="IPR023753">
    <property type="entry name" value="FAD/NAD-binding_dom"/>
</dbReference>
<reference evidence="7 8" key="1">
    <citation type="submission" date="2021-06" db="EMBL/GenBank/DDBJ databases">
        <title>Enterococcus alishanensis sp. nov., a novel lactic acid bacterium isolated from fresh coffee beans.</title>
        <authorList>
            <person name="Chen Y.-S."/>
        </authorList>
    </citation>
    <scope>NUCLEOTIDE SEQUENCE [LARGE SCALE GENOMIC DNA]</scope>
    <source>
        <strain evidence="7 8">ALS3</strain>
    </source>
</reference>
<feature type="domain" description="FAD/NAD(P)-binding" evidence="6">
    <location>
        <begin position="3"/>
        <end position="315"/>
    </location>
</feature>
<keyword evidence="3" id="KW-0285">Flavoprotein</keyword>
<evidence type="ECO:0000256" key="2">
    <source>
        <dbReference type="ARBA" id="ARBA00005272"/>
    </source>
</evidence>
<dbReference type="PANTHER" id="PTHR42913">
    <property type="entry name" value="APOPTOSIS-INDUCING FACTOR 1"/>
    <property type="match status" value="1"/>
</dbReference>
<evidence type="ECO:0000256" key="4">
    <source>
        <dbReference type="ARBA" id="ARBA00022827"/>
    </source>
</evidence>
<evidence type="ECO:0000313" key="8">
    <source>
        <dbReference type="Proteomes" id="UP000774130"/>
    </source>
</evidence>
<dbReference type="Proteomes" id="UP000774130">
    <property type="component" value="Unassembled WGS sequence"/>
</dbReference>
<proteinExistence type="inferred from homology"/>
<dbReference type="EMBL" id="JAHUZB010000003">
    <property type="protein sequence ID" value="MBV7390936.1"/>
    <property type="molecule type" value="Genomic_DNA"/>
</dbReference>
<keyword evidence="8" id="KW-1185">Reference proteome</keyword>
<keyword evidence="4" id="KW-0274">FAD</keyword>
<evidence type="ECO:0000256" key="5">
    <source>
        <dbReference type="ARBA" id="ARBA00023002"/>
    </source>
</evidence>
<keyword evidence="5" id="KW-0560">Oxidoreductase</keyword>
<organism evidence="7 8">
    <name type="scientific">Enterococcus alishanensis</name>
    <dbReference type="NCBI Taxonomy" id="1303817"/>
    <lineage>
        <taxon>Bacteria</taxon>
        <taxon>Bacillati</taxon>
        <taxon>Bacillota</taxon>
        <taxon>Bacilli</taxon>
        <taxon>Lactobacillales</taxon>
        <taxon>Enterococcaceae</taxon>
        <taxon>Enterococcus</taxon>
    </lineage>
</organism>
<evidence type="ECO:0000256" key="3">
    <source>
        <dbReference type="ARBA" id="ARBA00022630"/>
    </source>
</evidence>
<evidence type="ECO:0000259" key="6">
    <source>
        <dbReference type="Pfam" id="PF07992"/>
    </source>
</evidence>
<dbReference type="RefSeq" id="WP_218325974.1">
    <property type="nucleotide sequence ID" value="NZ_JAHUZB010000003.1"/>
</dbReference>
<name>A0ABS6TDF8_9ENTE</name>
<dbReference type="Pfam" id="PF07992">
    <property type="entry name" value="Pyr_redox_2"/>
    <property type="match status" value="1"/>
</dbReference>
<comment type="caution">
    <text evidence="7">The sequence shown here is derived from an EMBL/GenBank/DDBJ whole genome shotgun (WGS) entry which is preliminary data.</text>
</comment>
<dbReference type="PANTHER" id="PTHR42913:SF3">
    <property type="entry name" value="64 KDA MITOCHONDRIAL NADH DEHYDROGENASE (EUROFUNG)"/>
    <property type="match status" value="1"/>
</dbReference>
<dbReference type="InterPro" id="IPR051169">
    <property type="entry name" value="NADH-Q_oxidoreductase"/>
</dbReference>
<evidence type="ECO:0000256" key="1">
    <source>
        <dbReference type="ARBA" id="ARBA00001974"/>
    </source>
</evidence>